<reference evidence="2" key="1">
    <citation type="submission" date="2021-01" db="EMBL/GenBank/DDBJ databases">
        <authorList>
            <person name="Corre E."/>
            <person name="Pelletier E."/>
            <person name="Niang G."/>
            <person name="Scheremetjew M."/>
            <person name="Finn R."/>
            <person name="Kale V."/>
            <person name="Holt S."/>
            <person name="Cochrane G."/>
            <person name="Meng A."/>
            <person name="Brown T."/>
            <person name="Cohen L."/>
        </authorList>
    </citation>
    <scope>NUCLEOTIDE SEQUENCE</scope>
    <source>
        <strain evidence="2">CCAP979/52</strain>
    </source>
</reference>
<sequence>MAGHWHNTANRGFYYGPSSNNAWNNDTGWKDAVNRETKVATRFVEQLETNAATGKGSEKGSYITTSSRDSLYKQFDKLSKEEQIMVLRDALNRKERLEVLEKDSQRFSEQDLKGLSSKAKAEKLIQALGTERERRVRKEALFVEMLNEERAARKQAEDNMKQLEMKLDSLAAAIAPVPKKDYLKRTTLPVIRSPKRK</sequence>
<dbReference type="EMBL" id="HBEZ01002691">
    <property type="protein sequence ID" value="CAD8623884.1"/>
    <property type="molecule type" value="Transcribed_RNA"/>
</dbReference>
<keyword evidence="1" id="KW-0175">Coiled coil</keyword>
<evidence type="ECO:0000313" key="2">
    <source>
        <dbReference type="EMBL" id="CAD8623884.1"/>
    </source>
</evidence>
<accession>A0A7S0LVM0</accession>
<feature type="coiled-coil region" evidence="1">
    <location>
        <begin position="146"/>
        <end position="173"/>
    </location>
</feature>
<evidence type="ECO:0000256" key="1">
    <source>
        <dbReference type="SAM" id="Coils"/>
    </source>
</evidence>
<gene>
    <name evidence="2" type="ORF">CCUR1050_LOCUS1559</name>
</gene>
<name>A0A7S0LVM0_9CRYP</name>
<organism evidence="2">
    <name type="scientific">Cryptomonas curvata</name>
    <dbReference type="NCBI Taxonomy" id="233186"/>
    <lineage>
        <taxon>Eukaryota</taxon>
        <taxon>Cryptophyceae</taxon>
        <taxon>Cryptomonadales</taxon>
        <taxon>Cryptomonadaceae</taxon>
        <taxon>Cryptomonas</taxon>
    </lineage>
</organism>
<dbReference type="AlphaFoldDB" id="A0A7S0LVM0"/>
<proteinExistence type="predicted"/>
<protein>
    <submittedName>
        <fullName evidence="2">Uncharacterized protein</fullName>
    </submittedName>
</protein>